<protein>
    <submittedName>
        <fullName evidence="2">Uncharacterized protein</fullName>
    </submittedName>
</protein>
<evidence type="ECO:0000256" key="1">
    <source>
        <dbReference type="SAM" id="SignalP"/>
    </source>
</evidence>
<name>A0A1G6TTD8_9BACI</name>
<dbReference type="RefSeq" id="WP_093728044.1">
    <property type="nucleotide sequence ID" value="NZ_FMZB01000009.1"/>
</dbReference>
<proteinExistence type="predicted"/>
<dbReference type="Proteomes" id="UP000198666">
    <property type="component" value="Unassembled WGS sequence"/>
</dbReference>
<dbReference type="OrthoDB" id="2969334at2"/>
<gene>
    <name evidence="2" type="ORF">SAMN05421663_10943</name>
</gene>
<dbReference type="AlphaFoldDB" id="A0A1G6TTD8"/>
<dbReference type="EMBL" id="FMZB01000009">
    <property type="protein sequence ID" value="SDD32291.1"/>
    <property type="molecule type" value="Genomic_DNA"/>
</dbReference>
<organism evidence="2 3">
    <name type="scientific">Terribacillus halophilus</name>
    <dbReference type="NCBI Taxonomy" id="361279"/>
    <lineage>
        <taxon>Bacteria</taxon>
        <taxon>Bacillati</taxon>
        <taxon>Bacillota</taxon>
        <taxon>Bacilli</taxon>
        <taxon>Bacillales</taxon>
        <taxon>Bacillaceae</taxon>
        <taxon>Terribacillus</taxon>
    </lineage>
</organism>
<feature type="signal peptide" evidence="1">
    <location>
        <begin position="1"/>
        <end position="27"/>
    </location>
</feature>
<feature type="chain" id="PRO_5011500523" evidence="1">
    <location>
        <begin position="28"/>
        <end position="109"/>
    </location>
</feature>
<keyword evidence="3" id="KW-1185">Reference proteome</keyword>
<reference evidence="3" key="1">
    <citation type="submission" date="2016-10" db="EMBL/GenBank/DDBJ databases">
        <authorList>
            <person name="Varghese N."/>
            <person name="Submissions S."/>
        </authorList>
    </citation>
    <scope>NUCLEOTIDE SEQUENCE [LARGE SCALE GENOMIC DNA]</scope>
    <source>
        <strain evidence="3">DSM 21620</strain>
    </source>
</reference>
<evidence type="ECO:0000313" key="2">
    <source>
        <dbReference type="EMBL" id="SDD32291.1"/>
    </source>
</evidence>
<evidence type="ECO:0000313" key="3">
    <source>
        <dbReference type="Proteomes" id="UP000198666"/>
    </source>
</evidence>
<accession>A0A1G6TTD8</accession>
<sequence length="109" mass="11954">MKKKTRQFICSMLVVGTIGLGASTADAASFGNSSSGASSVESFQIKYNGAAWNYSNSAYKSTSFKYTRNGRTLLSKTAYTSKVTGSVWDDLRWGDKYTTKFTWSRGAKK</sequence>
<keyword evidence="1" id="KW-0732">Signal</keyword>